<feature type="coiled-coil region" evidence="8">
    <location>
        <begin position="167"/>
        <end position="206"/>
    </location>
</feature>
<dbReference type="SMART" id="SM00110">
    <property type="entry name" value="C1Q"/>
    <property type="match status" value="1"/>
</dbReference>
<evidence type="ECO:0000256" key="3">
    <source>
        <dbReference type="ARBA" id="ARBA00022490"/>
    </source>
</evidence>
<feature type="domain" description="B box-type" evidence="12">
    <location>
        <begin position="83"/>
        <end position="124"/>
    </location>
</feature>
<dbReference type="Pfam" id="PF00386">
    <property type="entry name" value="C1q"/>
    <property type="match status" value="1"/>
</dbReference>
<dbReference type="EMBL" id="OY660865">
    <property type="protein sequence ID" value="CAJ1051980.1"/>
    <property type="molecule type" value="Genomic_DNA"/>
</dbReference>
<dbReference type="CDD" id="cd19771">
    <property type="entry name" value="Bbox2_TRIM20"/>
    <property type="match status" value="1"/>
</dbReference>
<feature type="domain" description="RING-type" evidence="11">
    <location>
        <begin position="11"/>
        <end position="51"/>
    </location>
</feature>
<dbReference type="InterPro" id="IPR000315">
    <property type="entry name" value="Znf_B-box"/>
</dbReference>
<dbReference type="InterPro" id="IPR013083">
    <property type="entry name" value="Znf_RING/FYVE/PHD"/>
</dbReference>
<keyword evidence="10" id="KW-0472">Membrane</keyword>
<reference evidence="15" key="1">
    <citation type="submission" date="2023-08" db="EMBL/GenBank/DDBJ databases">
        <authorList>
            <person name="Alioto T."/>
            <person name="Alioto T."/>
            <person name="Gomez Garrido J."/>
        </authorList>
    </citation>
    <scope>NUCLEOTIDE SEQUENCE</scope>
</reference>
<dbReference type="SUPFAM" id="SSF57850">
    <property type="entry name" value="RING/U-box"/>
    <property type="match status" value="1"/>
</dbReference>
<evidence type="ECO:0000256" key="10">
    <source>
        <dbReference type="SAM" id="Phobius"/>
    </source>
</evidence>
<dbReference type="AlphaFoldDB" id="A0AAV1ETG2"/>
<dbReference type="Gene3D" id="3.30.160.60">
    <property type="entry name" value="Classic Zinc Finger"/>
    <property type="match status" value="1"/>
</dbReference>
<dbReference type="InterPro" id="IPR050143">
    <property type="entry name" value="TRIM/RBCC"/>
</dbReference>
<dbReference type="SUPFAM" id="SSF49899">
    <property type="entry name" value="Concanavalin A-like lectins/glucanases"/>
    <property type="match status" value="1"/>
</dbReference>
<accession>A0AAV1ETG2</accession>
<dbReference type="InterPro" id="IPR017907">
    <property type="entry name" value="Znf_RING_CS"/>
</dbReference>
<sequence length="677" mass="75744">MSFRSEEDLTCPVCQDIFKGPVVLTCSHSFCKACLQSWWREKLIQECPLCKRRSSRAEPPCNLALKNLCESFVLEQEQRASEGSEALCSLHSEKLKLFCLDHQQPVCLICRDSKTHTGHRFRPLHELALDHRKELQKSLKPLKEKLKIFEQVRGNCDETAAHIKVQARNTERKIREQFKKLQQFLQEEEEARISALREEEEQKSQVMWEKTEALHREIAGLSETIRVTEEEMRTEDLSFLQNYKAALKRVEERPLLEDPELVSGALIDEAKHLGNLSFNIWTKMKDMVSYSPVILDPNTANPEFILSEDLTSVSHGERRRLPENPERNDYHRSVWGSKSFSSGTHYVDFEVGDNPAWFVGLAAKFTQKKGRVKSGFWQIEFYGGKYSARLLGAPPMVLRVKKKLQKIRLQILAGVNKLDRVWTMGGFYWLAVLMGVASLLITVQCDVGCKGANGQSGVNGAPGRNGQTGAKGEKGEPAVMVDGPVDAAVLMRLKGDAGSRGLQGAMGPKGYSGEVGAPGQPGKSGPPGPHGRNLGHGGQVVQQAHSAFSVKRTERSYPPYGQVITYEETLVNKPGDFDINSGEFICKTPGVYYFNFHSMAKVSMCLYIASNALDNKMGFCNYIRSNDQILSGGVVLQLEANQKVWLESFKDGQSAAEAADVREKMIIFNGFLLFSNT</sequence>
<keyword evidence="5 7" id="KW-0863">Zinc-finger</keyword>
<keyword evidence="6" id="KW-0862">Zinc</keyword>
<dbReference type="PROSITE" id="PS50188">
    <property type="entry name" value="B302_SPRY"/>
    <property type="match status" value="1"/>
</dbReference>
<evidence type="ECO:0000259" key="11">
    <source>
        <dbReference type="PROSITE" id="PS50089"/>
    </source>
</evidence>
<evidence type="ECO:0000256" key="6">
    <source>
        <dbReference type="ARBA" id="ARBA00022833"/>
    </source>
</evidence>
<keyword evidence="3" id="KW-0963">Cytoplasm</keyword>
<comment type="similarity">
    <text evidence="2">Belongs to the TRIM/RBCC family.</text>
</comment>
<evidence type="ECO:0000256" key="2">
    <source>
        <dbReference type="ARBA" id="ARBA00008518"/>
    </source>
</evidence>
<organism evidence="15 16">
    <name type="scientific">Xyrichtys novacula</name>
    <name type="common">Pearly razorfish</name>
    <name type="synonym">Hemipteronotus novacula</name>
    <dbReference type="NCBI Taxonomy" id="13765"/>
    <lineage>
        <taxon>Eukaryota</taxon>
        <taxon>Metazoa</taxon>
        <taxon>Chordata</taxon>
        <taxon>Craniata</taxon>
        <taxon>Vertebrata</taxon>
        <taxon>Euteleostomi</taxon>
        <taxon>Actinopterygii</taxon>
        <taxon>Neopterygii</taxon>
        <taxon>Teleostei</taxon>
        <taxon>Neoteleostei</taxon>
        <taxon>Acanthomorphata</taxon>
        <taxon>Eupercaria</taxon>
        <taxon>Labriformes</taxon>
        <taxon>Labridae</taxon>
        <taxon>Xyrichtys</taxon>
    </lineage>
</organism>
<dbReference type="Pfam" id="PF00643">
    <property type="entry name" value="zf-B_box"/>
    <property type="match status" value="1"/>
</dbReference>
<dbReference type="InterPro" id="IPR043136">
    <property type="entry name" value="B30.2/SPRY_sf"/>
</dbReference>
<dbReference type="InterPro" id="IPR001073">
    <property type="entry name" value="C1q_dom"/>
</dbReference>
<keyword evidence="16" id="KW-1185">Reference proteome</keyword>
<evidence type="ECO:0000259" key="12">
    <source>
        <dbReference type="PROSITE" id="PS50119"/>
    </source>
</evidence>
<feature type="transmembrane region" description="Helical" evidence="10">
    <location>
        <begin position="426"/>
        <end position="443"/>
    </location>
</feature>
<dbReference type="PROSITE" id="PS50119">
    <property type="entry name" value="ZF_BBOX"/>
    <property type="match status" value="1"/>
</dbReference>
<evidence type="ECO:0000259" key="14">
    <source>
        <dbReference type="PROSITE" id="PS50871"/>
    </source>
</evidence>
<dbReference type="SMART" id="SM00589">
    <property type="entry name" value="PRY"/>
    <property type="match status" value="1"/>
</dbReference>
<dbReference type="InterPro" id="IPR008983">
    <property type="entry name" value="Tumour_necrosis_fac-like_dom"/>
</dbReference>
<evidence type="ECO:0000256" key="9">
    <source>
        <dbReference type="SAM" id="MobiDB-lite"/>
    </source>
</evidence>
<feature type="region of interest" description="Disordered" evidence="9">
    <location>
        <begin position="454"/>
        <end position="479"/>
    </location>
</feature>
<evidence type="ECO:0000256" key="1">
    <source>
        <dbReference type="ARBA" id="ARBA00004496"/>
    </source>
</evidence>
<dbReference type="Gene3D" id="2.60.120.40">
    <property type="match status" value="1"/>
</dbReference>
<dbReference type="PROSITE" id="PS50089">
    <property type="entry name" value="ZF_RING_2"/>
    <property type="match status" value="1"/>
</dbReference>
<dbReference type="PRINTS" id="PR00007">
    <property type="entry name" value="COMPLEMNTC1Q"/>
</dbReference>
<protein>
    <submittedName>
        <fullName evidence="15">Nuclear factor 7, ovary-like</fullName>
    </submittedName>
</protein>
<dbReference type="GO" id="GO:0008270">
    <property type="term" value="F:zinc ion binding"/>
    <property type="evidence" value="ECO:0007669"/>
    <property type="project" value="UniProtKB-KW"/>
</dbReference>
<dbReference type="InterPro" id="IPR013320">
    <property type="entry name" value="ConA-like_dom_sf"/>
</dbReference>
<dbReference type="GO" id="GO:0005737">
    <property type="term" value="C:cytoplasm"/>
    <property type="evidence" value="ECO:0007669"/>
    <property type="project" value="UniProtKB-SubCell"/>
</dbReference>
<dbReference type="InterPro" id="IPR001870">
    <property type="entry name" value="B30.2/SPRY"/>
</dbReference>
<keyword evidence="10" id="KW-0812">Transmembrane</keyword>
<dbReference type="InterPro" id="IPR006574">
    <property type="entry name" value="PRY"/>
</dbReference>
<dbReference type="Pfam" id="PF13765">
    <property type="entry name" value="PRY"/>
    <property type="match status" value="1"/>
</dbReference>
<dbReference type="SMART" id="SM00184">
    <property type="entry name" value="RING"/>
    <property type="match status" value="1"/>
</dbReference>
<dbReference type="PROSITE" id="PS50871">
    <property type="entry name" value="C1Q"/>
    <property type="match status" value="1"/>
</dbReference>
<keyword evidence="4" id="KW-0479">Metal-binding</keyword>
<dbReference type="SUPFAM" id="SSF57845">
    <property type="entry name" value="B-box zinc-binding domain"/>
    <property type="match status" value="1"/>
</dbReference>
<feature type="domain" description="B30.2/SPRY" evidence="13">
    <location>
        <begin position="273"/>
        <end position="465"/>
    </location>
</feature>
<dbReference type="PANTHER" id="PTHR24103">
    <property type="entry name" value="E3 UBIQUITIN-PROTEIN LIGASE TRIM"/>
    <property type="match status" value="1"/>
</dbReference>
<dbReference type="SMART" id="SM00336">
    <property type="entry name" value="BBOX"/>
    <property type="match status" value="1"/>
</dbReference>
<proteinExistence type="inferred from homology"/>
<dbReference type="SUPFAM" id="SSF49842">
    <property type="entry name" value="TNF-like"/>
    <property type="match status" value="1"/>
</dbReference>
<dbReference type="InterPro" id="IPR018957">
    <property type="entry name" value="Znf_C3HC4_RING-type"/>
</dbReference>
<keyword evidence="10" id="KW-1133">Transmembrane helix</keyword>
<comment type="subcellular location">
    <subcellularLocation>
        <location evidence="1">Cytoplasm</location>
    </subcellularLocation>
</comment>
<evidence type="ECO:0000256" key="5">
    <source>
        <dbReference type="ARBA" id="ARBA00022771"/>
    </source>
</evidence>
<evidence type="ECO:0000256" key="7">
    <source>
        <dbReference type="PROSITE-ProRule" id="PRU00024"/>
    </source>
</evidence>
<evidence type="ECO:0000313" key="16">
    <source>
        <dbReference type="Proteomes" id="UP001178508"/>
    </source>
</evidence>
<evidence type="ECO:0000313" key="15">
    <source>
        <dbReference type="EMBL" id="CAJ1051980.1"/>
    </source>
</evidence>
<dbReference type="Pfam" id="PF00097">
    <property type="entry name" value="zf-C3HC4"/>
    <property type="match status" value="1"/>
</dbReference>
<dbReference type="Gene3D" id="2.60.120.920">
    <property type="match status" value="1"/>
</dbReference>
<gene>
    <name evidence="15" type="ORF">XNOV1_A037602</name>
</gene>
<dbReference type="PROSITE" id="PS00518">
    <property type="entry name" value="ZF_RING_1"/>
    <property type="match status" value="1"/>
</dbReference>
<dbReference type="Proteomes" id="UP001178508">
    <property type="component" value="Chromosome 2"/>
</dbReference>
<dbReference type="PRINTS" id="PR01407">
    <property type="entry name" value="BUTYPHLNCDUF"/>
</dbReference>
<feature type="region of interest" description="Disordered" evidence="9">
    <location>
        <begin position="499"/>
        <end position="537"/>
    </location>
</feature>
<name>A0AAV1ETG2_XYRNO</name>
<keyword evidence="8" id="KW-0175">Coiled coil</keyword>
<dbReference type="Gene3D" id="3.30.40.10">
    <property type="entry name" value="Zinc/RING finger domain, C3HC4 (zinc finger)"/>
    <property type="match status" value="1"/>
</dbReference>
<evidence type="ECO:0000259" key="13">
    <source>
        <dbReference type="PROSITE" id="PS50188"/>
    </source>
</evidence>
<evidence type="ECO:0000256" key="8">
    <source>
        <dbReference type="SAM" id="Coils"/>
    </source>
</evidence>
<evidence type="ECO:0000256" key="4">
    <source>
        <dbReference type="ARBA" id="ARBA00022723"/>
    </source>
</evidence>
<dbReference type="InterPro" id="IPR001841">
    <property type="entry name" value="Znf_RING"/>
</dbReference>
<feature type="domain" description="C1q" evidence="14">
    <location>
        <begin position="541"/>
        <end position="677"/>
    </location>
</feature>
<dbReference type="InterPro" id="IPR003879">
    <property type="entry name" value="Butyrophylin_SPRY"/>
</dbReference>